<protein>
    <recommendedName>
        <fullName evidence="4">DUF3068 family protein</fullName>
    </recommendedName>
</protein>
<sequence>MRARWGAVLFGIGVFAVVVAAGCAFYVAPSVARLPYDLALCKPDQSTGCLRPSVAEAKDAKFLQTKGGEGVDTPVIAVQTGTLRSTTEIAPQADLTNEEIKDDDTVIWNGYGTVTWVETNEMVSQYKAGIALDRDTAAAVDWSQQYLQDAGEDAPSEVVFAGQLYKFPFGTEKKDYEYFDRDLRKAQPIQYQGTEKINGLETYRFQQVIPETPLNFSEERLSGLLSKFAPGAGGGQVNYSNTRTIWVEPVSGTFIKVQEQQKKTLVPETGAPTDLLDGNFVYTDETVANNVKSAGDTKDSVLLISRNLPIGLAVLGALLLIAGLVMVTTGRRASARHRAEEITEAEAEADAKA</sequence>
<dbReference type="AlphaFoldDB" id="A0A4R6JAS7"/>
<evidence type="ECO:0000313" key="3">
    <source>
        <dbReference type="Proteomes" id="UP000294901"/>
    </source>
</evidence>
<evidence type="ECO:0000313" key="2">
    <source>
        <dbReference type="EMBL" id="TDO32810.1"/>
    </source>
</evidence>
<accession>A0A4R6JAS7</accession>
<name>A0A4R6JAS7_9ACTN</name>
<dbReference type="PROSITE" id="PS51257">
    <property type="entry name" value="PROKAR_LIPOPROTEIN"/>
    <property type="match status" value="1"/>
</dbReference>
<keyword evidence="1" id="KW-1133">Transmembrane helix</keyword>
<gene>
    <name evidence="2" type="ORF">C8E87_8282</name>
</gene>
<dbReference type="EMBL" id="SNWR01000002">
    <property type="protein sequence ID" value="TDO32810.1"/>
    <property type="molecule type" value="Genomic_DNA"/>
</dbReference>
<reference evidence="2 3" key="1">
    <citation type="submission" date="2019-03" db="EMBL/GenBank/DDBJ databases">
        <title>Sequencing the genomes of 1000 actinobacteria strains.</title>
        <authorList>
            <person name="Klenk H.-P."/>
        </authorList>
    </citation>
    <scope>NUCLEOTIDE SEQUENCE [LARGE SCALE GENOMIC DNA]</scope>
    <source>
        <strain evidence="2 3">DSM 43805</strain>
    </source>
</reference>
<keyword evidence="1" id="KW-0812">Transmembrane</keyword>
<evidence type="ECO:0000256" key="1">
    <source>
        <dbReference type="SAM" id="Phobius"/>
    </source>
</evidence>
<dbReference type="InterPro" id="IPR021424">
    <property type="entry name" value="PorA"/>
</dbReference>
<keyword evidence="1" id="KW-0472">Membrane</keyword>
<organism evidence="2 3">
    <name type="scientific">Paractinoplanes brasiliensis</name>
    <dbReference type="NCBI Taxonomy" id="52695"/>
    <lineage>
        <taxon>Bacteria</taxon>
        <taxon>Bacillati</taxon>
        <taxon>Actinomycetota</taxon>
        <taxon>Actinomycetes</taxon>
        <taxon>Micromonosporales</taxon>
        <taxon>Micromonosporaceae</taxon>
        <taxon>Paractinoplanes</taxon>
    </lineage>
</organism>
<proteinExistence type="predicted"/>
<evidence type="ECO:0008006" key="4">
    <source>
        <dbReference type="Google" id="ProtNLM"/>
    </source>
</evidence>
<dbReference type="OrthoDB" id="153031at2"/>
<dbReference type="Proteomes" id="UP000294901">
    <property type="component" value="Unassembled WGS sequence"/>
</dbReference>
<keyword evidence="3" id="KW-1185">Reference proteome</keyword>
<dbReference type="Pfam" id="PF11271">
    <property type="entry name" value="PorA"/>
    <property type="match status" value="1"/>
</dbReference>
<comment type="caution">
    <text evidence="2">The sequence shown here is derived from an EMBL/GenBank/DDBJ whole genome shotgun (WGS) entry which is preliminary data.</text>
</comment>
<feature type="transmembrane region" description="Helical" evidence="1">
    <location>
        <begin position="308"/>
        <end position="328"/>
    </location>
</feature>
<dbReference type="RefSeq" id="WP_133878733.1">
    <property type="nucleotide sequence ID" value="NZ_BOMD01000091.1"/>
</dbReference>
<feature type="transmembrane region" description="Helical" evidence="1">
    <location>
        <begin position="7"/>
        <end position="28"/>
    </location>
</feature>